<dbReference type="AlphaFoldDB" id="A0A5B7DFN5"/>
<sequence length="141" mass="15687">MLLKRLTPETLLILTLMICRALSATNLTICHSISMKTETDSHCSPLHTSQQHLFILVQFLQPEGRTIDGHQVEEMTSHLTTTHTRRGLPHHVEFEPQLYGVFTSHACFSFTALVVAVNGGNTHLVHLLIDGGSDSLYKGSR</sequence>
<comment type="caution">
    <text evidence="2">The sequence shown here is derived from an EMBL/GenBank/DDBJ whole genome shotgun (WGS) entry which is preliminary data.</text>
</comment>
<feature type="signal peptide" evidence="1">
    <location>
        <begin position="1"/>
        <end position="24"/>
    </location>
</feature>
<gene>
    <name evidence="2" type="ORF">E2C01_012898</name>
</gene>
<reference evidence="2 3" key="1">
    <citation type="submission" date="2019-05" db="EMBL/GenBank/DDBJ databases">
        <title>Another draft genome of Portunus trituberculatus and its Hox gene families provides insights of decapod evolution.</title>
        <authorList>
            <person name="Jeong J.-H."/>
            <person name="Song I."/>
            <person name="Kim S."/>
            <person name="Choi T."/>
            <person name="Kim D."/>
            <person name="Ryu S."/>
            <person name="Kim W."/>
        </authorList>
    </citation>
    <scope>NUCLEOTIDE SEQUENCE [LARGE SCALE GENOMIC DNA]</scope>
    <source>
        <tissue evidence="2">Muscle</tissue>
    </source>
</reference>
<evidence type="ECO:0000313" key="3">
    <source>
        <dbReference type="Proteomes" id="UP000324222"/>
    </source>
</evidence>
<keyword evidence="1" id="KW-0732">Signal</keyword>
<protein>
    <recommendedName>
        <fullName evidence="4">Secreted protein</fullName>
    </recommendedName>
</protein>
<dbReference type="Proteomes" id="UP000324222">
    <property type="component" value="Unassembled WGS sequence"/>
</dbReference>
<evidence type="ECO:0008006" key="4">
    <source>
        <dbReference type="Google" id="ProtNLM"/>
    </source>
</evidence>
<dbReference type="EMBL" id="VSRR010000821">
    <property type="protein sequence ID" value="MPC19969.1"/>
    <property type="molecule type" value="Genomic_DNA"/>
</dbReference>
<evidence type="ECO:0000313" key="2">
    <source>
        <dbReference type="EMBL" id="MPC19969.1"/>
    </source>
</evidence>
<organism evidence="2 3">
    <name type="scientific">Portunus trituberculatus</name>
    <name type="common">Swimming crab</name>
    <name type="synonym">Neptunus trituberculatus</name>
    <dbReference type="NCBI Taxonomy" id="210409"/>
    <lineage>
        <taxon>Eukaryota</taxon>
        <taxon>Metazoa</taxon>
        <taxon>Ecdysozoa</taxon>
        <taxon>Arthropoda</taxon>
        <taxon>Crustacea</taxon>
        <taxon>Multicrustacea</taxon>
        <taxon>Malacostraca</taxon>
        <taxon>Eumalacostraca</taxon>
        <taxon>Eucarida</taxon>
        <taxon>Decapoda</taxon>
        <taxon>Pleocyemata</taxon>
        <taxon>Brachyura</taxon>
        <taxon>Eubrachyura</taxon>
        <taxon>Portunoidea</taxon>
        <taxon>Portunidae</taxon>
        <taxon>Portuninae</taxon>
        <taxon>Portunus</taxon>
    </lineage>
</organism>
<proteinExistence type="predicted"/>
<accession>A0A5B7DFN5</accession>
<keyword evidence="3" id="KW-1185">Reference proteome</keyword>
<name>A0A5B7DFN5_PORTR</name>
<evidence type="ECO:0000256" key="1">
    <source>
        <dbReference type="SAM" id="SignalP"/>
    </source>
</evidence>
<feature type="chain" id="PRO_5023111702" description="Secreted protein" evidence="1">
    <location>
        <begin position="25"/>
        <end position="141"/>
    </location>
</feature>